<evidence type="ECO:0008006" key="4">
    <source>
        <dbReference type="Google" id="ProtNLM"/>
    </source>
</evidence>
<organism evidence="2 3">
    <name type="scientific">Rhizobium jaguaris</name>
    <dbReference type="NCBI Taxonomy" id="1312183"/>
    <lineage>
        <taxon>Bacteria</taxon>
        <taxon>Pseudomonadati</taxon>
        <taxon>Pseudomonadota</taxon>
        <taxon>Alphaproteobacteria</taxon>
        <taxon>Hyphomicrobiales</taxon>
        <taxon>Rhizobiaceae</taxon>
        <taxon>Rhizobium/Agrobacterium group</taxon>
        <taxon>Rhizobium</taxon>
    </lineage>
</organism>
<feature type="transmembrane region" description="Helical" evidence="1">
    <location>
        <begin position="12"/>
        <end position="33"/>
    </location>
</feature>
<evidence type="ECO:0000313" key="3">
    <source>
        <dbReference type="Proteomes" id="UP000282195"/>
    </source>
</evidence>
<evidence type="ECO:0000313" key="2">
    <source>
        <dbReference type="EMBL" id="AYG63884.1"/>
    </source>
</evidence>
<keyword evidence="1" id="KW-0812">Transmembrane</keyword>
<dbReference type="KEGG" id="rjg:CCGE525_33870"/>
<reference evidence="2 3" key="1">
    <citation type="submission" date="2018-10" db="EMBL/GenBank/DDBJ databases">
        <title>Rhizobium etli, R. leguminosarum and a new Rhizobium genospecies from Phaseolus dumosus.</title>
        <authorList>
            <person name="Ramirez-Puebla S.T."/>
            <person name="Rogel-Hernandez M.A."/>
            <person name="Guerrero G."/>
            <person name="Ormeno-Orrillo E."/>
            <person name="Martinez-Romero J.C."/>
            <person name="Negrete-Yankelevich S."/>
            <person name="Martinez-Romero E."/>
        </authorList>
    </citation>
    <scope>NUCLEOTIDE SEQUENCE [LARGE SCALE GENOMIC DNA]</scope>
    <source>
        <strain evidence="2 3">CCGE525</strain>
        <plasmid evidence="3">prccge525c</plasmid>
    </source>
</reference>
<dbReference type="AlphaFoldDB" id="A0A387G6P1"/>
<feature type="transmembrane region" description="Helical" evidence="1">
    <location>
        <begin position="53"/>
        <end position="73"/>
    </location>
</feature>
<proteinExistence type="predicted"/>
<dbReference type="RefSeq" id="WP_120708784.1">
    <property type="nucleotide sequence ID" value="NZ_CP032695.1"/>
</dbReference>
<gene>
    <name evidence="2" type="ORF">CCGE525_33870</name>
</gene>
<dbReference type="Proteomes" id="UP000282195">
    <property type="component" value="Plasmid pRCCGE525c"/>
</dbReference>
<protein>
    <recommendedName>
        <fullName evidence="4">DUF2269 family protein</fullName>
    </recommendedName>
</protein>
<dbReference type="OrthoDB" id="7356530at2"/>
<keyword evidence="2" id="KW-0614">Plasmid</keyword>
<feature type="transmembrane region" description="Helical" evidence="1">
    <location>
        <begin position="135"/>
        <end position="156"/>
    </location>
</feature>
<sequence>MDDIVVARALHVLAVIHWIGGLSFVTLVVLPVARSRRIAEEALMLFESIERHFSLQVRISVPLAGATGLWMTYRMELWDRFADPGFWWMSAMFGVWLIFMLMLFVIEPLLHLKFAKRARLDPRATIRRLSRLHEFLLLLTAVTAFGAVAGSHGLFFF</sequence>
<accession>A0A387G6P1</accession>
<feature type="transmembrane region" description="Helical" evidence="1">
    <location>
        <begin position="85"/>
        <end position="114"/>
    </location>
</feature>
<name>A0A387G6P1_9HYPH</name>
<evidence type="ECO:0000256" key="1">
    <source>
        <dbReference type="SAM" id="Phobius"/>
    </source>
</evidence>
<keyword evidence="3" id="KW-1185">Reference proteome</keyword>
<keyword evidence="1" id="KW-0472">Membrane</keyword>
<dbReference type="EMBL" id="CP032695">
    <property type="protein sequence ID" value="AYG63884.1"/>
    <property type="molecule type" value="Genomic_DNA"/>
</dbReference>
<keyword evidence="1" id="KW-1133">Transmembrane helix</keyword>
<geneLocation type="plasmid" evidence="3">
    <name>prccge525c</name>
</geneLocation>